<dbReference type="Pfam" id="PF01578">
    <property type="entry name" value="Cytochrom_C_asm"/>
    <property type="match status" value="1"/>
</dbReference>
<feature type="transmembrane region" description="Helical" evidence="3">
    <location>
        <begin position="198"/>
        <end position="219"/>
    </location>
</feature>
<feature type="domain" description="Cytochrome c-type biogenesis protein CcmF C-terminal" evidence="5">
    <location>
        <begin position="309"/>
        <end position="565"/>
    </location>
</feature>
<dbReference type="InterPro" id="IPR002541">
    <property type="entry name" value="Cyt_c_assembly"/>
</dbReference>
<accession>A0ABZ3IPI1</accession>
<feature type="domain" description="Cytochrome c assembly protein" evidence="4">
    <location>
        <begin position="88"/>
        <end position="285"/>
    </location>
</feature>
<feature type="transmembrane region" description="Helical" evidence="3">
    <location>
        <begin position="438"/>
        <end position="457"/>
    </location>
</feature>
<evidence type="ECO:0000259" key="4">
    <source>
        <dbReference type="Pfam" id="PF01578"/>
    </source>
</evidence>
<dbReference type="InterPro" id="IPR032523">
    <property type="entry name" value="CcmF_C"/>
</dbReference>
<dbReference type="PANTHER" id="PTHR43653:SF1">
    <property type="entry name" value="CYTOCHROME C-TYPE BIOGENESIS PROTEIN CCMF"/>
    <property type="match status" value="1"/>
</dbReference>
<dbReference type="PRINTS" id="PR01410">
    <property type="entry name" value="CCBIOGENESIS"/>
</dbReference>
<protein>
    <recommendedName>
        <fullName evidence="8">Cytochrome c-type biogenesis protein CcmF</fullName>
    </recommendedName>
</protein>
<keyword evidence="7" id="KW-1185">Reference proteome</keyword>
<feature type="transmembrane region" description="Helical" evidence="3">
    <location>
        <begin position="161"/>
        <end position="186"/>
    </location>
</feature>
<gene>
    <name evidence="6" type="ORF">SPSIL_036840</name>
</gene>
<feature type="transmembrane region" description="Helical" evidence="3">
    <location>
        <begin position="93"/>
        <end position="110"/>
    </location>
</feature>
<keyword evidence="3" id="KW-1133">Transmembrane helix</keyword>
<dbReference type="PANTHER" id="PTHR43653">
    <property type="entry name" value="CYTOCHROME C ASSEMBLY PROTEIN-RELATED"/>
    <property type="match status" value="1"/>
</dbReference>
<evidence type="ECO:0000256" key="3">
    <source>
        <dbReference type="SAM" id="Phobius"/>
    </source>
</evidence>
<feature type="transmembrane region" description="Helical" evidence="3">
    <location>
        <begin position="683"/>
        <end position="703"/>
    </location>
</feature>
<dbReference type="Pfam" id="PF16327">
    <property type="entry name" value="CcmF_C"/>
    <property type="match status" value="1"/>
</dbReference>
<feature type="transmembrane region" description="Helical" evidence="3">
    <location>
        <begin position="301"/>
        <end position="321"/>
    </location>
</feature>
<dbReference type="RefSeq" id="WP_094604242.1">
    <property type="nucleotide sequence ID" value="NZ_CP155573.1"/>
</dbReference>
<dbReference type="Proteomes" id="UP000216752">
    <property type="component" value="Chromosome"/>
</dbReference>
<proteinExistence type="inferred from homology"/>
<keyword evidence="3" id="KW-0812">Transmembrane</keyword>
<feature type="transmembrane region" description="Helical" evidence="3">
    <location>
        <begin position="341"/>
        <end position="360"/>
    </location>
</feature>
<dbReference type="InterPro" id="IPR003567">
    <property type="entry name" value="Cyt_c_biogenesis"/>
</dbReference>
<comment type="similarity">
    <text evidence="1">Belongs to the CcmF/CycK/Ccl1/NrfE/CcsA family.</text>
</comment>
<name>A0ABZ3IPI1_9FIRM</name>
<feature type="transmembrane region" description="Helical" evidence="3">
    <location>
        <begin position="380"/>
        <end position="403"/>
    </location>
</feature>
<organism evidence="6 7">
    <name type="scientific">Sporomusa silvacetica DSM 10669</name>
    <dbReference type="NCBI Taxonomy" id="1123289"/>
    <lineage>
        <taxon>Bacteria</taxon>
        <taxon>Bacillati</taxon>
        <taxon>Bacillota</taxon>
        <taxon>Negativicutes</taxon>
        <taxon>Selenomonadales</taxon>
        <taxon>Sporomusaceae</taxon>
        <taxon>Sporomusa</taxon>
    </lineage>
</organism>
<dbReference type="EMBL" id="CP155573">
    <property type="protein sequence ID" value="XFO67485.1"/>
    <property type="molecule type" value="Genomic_DNA"/>
</dbReference>
<sequence length="728" mass="79050">MTAYAAILLALIATGITVVLYFKAYQSAQPSPSSEKTATLFYKAAAVALVLASGYLLSLLLTDNFGYEYVFSYSARNQALAYKISAFWAGQEGSFLLWSLFHAGFGLILARKKAPAAMMAYSALQFLLLAVVVVKSPFRLMPVIQPDGMGLNPLLQDPWMVIHPPIVFLGYAALAMPFAWAIHGLLTGRHKEVIAQALPWTLFAWSSLGAGIFIGGYWAYKVLGWGGYWAWDPVENSSLVPWLVTGALLHLLLLARVRETAAKYAYLSATINFVLVLYGTYLTRSGVLNNFSTHSFSDEGVGVILGNVLFITAAGGLAVLVRCWPKLPHGDLFLHIKSREFCLCMTAILLAGISILIFAGMSTPLITSFAGNPASLGQSFYNTACLPLVAAMVLLLSQGSLLHWCENSGHFIRKYWWLLLIAIAAIIPALTLGIRSPFALFTVGTALAAVVSTLIAVHTKMLSYPAGLTHIGFSVALIGIVFSSMATHSVVTSFEPDVRQEIFGEGITYLGKQTDTYGNGFYYQFILDDPPGTQLLPHTKQHKDGSPAVYEPGIYRGLTSDIYLAPVVSESNGELKLHKGETSSREGLNIKFIRFSMNSGTDGDIKAYAILEVTKDGLVQEVKSELTPHNGQMLPLPVRVYDNYEITLTSIAIKDGLAGITVRNLASPSKPQKLDAEISRKPLMSLVWLGTILVTIGTAWAALQRSHCTAHNDSPSATIQNYIPTKEG</sequence>
<feature type="transmembrane region" description="Helical" evidence="3">
    <location>
        <begin position="40"/>
        <end position="61"/>
    </location>
</feature>
<feature type="transmembrane region" description="Helical" evidence="3">
    <location>
        <begin position="122"/>
        <end position="141"/>
    </location>
</feature>
<evidence type="ECO:0000256" key="2">
    <source>
        <dbReference type="ARBA" id="ARBA00022748"/>
    </source>
</evidence>
<evidence type="ECO:0000259" key="5">
    <source>
        <dbReference type="Pfam" id="PF16327"/>
    </source>
</evidence>
<feature type="transmembrane region" description="Helical" evidence="3">
    <location>
        <begin position="264"/>
        <end position="281"/>
    </location>
</feature>
<evidence type="ECO:0000256" key="1">
    <source>
        <dbReference type="ARBA" id="ARBA00009186"/>
    </source>
</evidence>
<feature type="transmembrane region" description="Helical" evidence="3">
    <location>
        <begin position="415"/>
        <end position="432"/>
    </location>
</feature>
<keyword evidence="2" id="KW-0201">Cytochrome c-type biogenesis</keyword>
<evidence type="ECO:0000313" key="6">
    <source>
        <dbReference type="EMBL" id="XFO67485.1"/>
    </source>
</evidence>
<reference evidence="6" key="1">
    <citation type="submission" date="2024-05" db="EMBL/GenBank/DDBJ databases">
        <title>Isolation and characterization of Sporomusa carbonis sp. nov., a carboxydotrophic hydrogenogen in the genus of Sporomusa isolated from a charcoal burning pile.</title>
        <authorList>
            <person name="Boeer T."/>
            <person name="Rosenbaum F."/>
            <person name="Eysell L."/>
            <person name="Mueller V."/>
            <person name="Daniel R."/>
            <person name="Poehlein A."/>
        </authorList>
    </citation>
    <scope>NUCLEOTIDE SEQUENCE [LARGE SCALE GENOMIC DNA]</scope>
    <source>
        <strain evidence="6">DSM 10669</strain>
    </source>
</reference>
<evidence type="ECO:0008006" key="8">
    <source>
        <dbReference type="Google" id="ProtNLM"/>
    </source>
</evidence>
<feature type="transmembrane region" description="Helical" evidence="3">
    <location>
        <begin position="464"/>
        <end position="486"/>
    </location>
</feature>
<evidence type="ECO:0000313" key="7">
    <source>
        <dbReference type="Proteomes" id="UP000216752"/>
    </source>
</evidence>
<keyword evidence="3" id="KW-0472">Membrane</keyword>
<feature type="transmembrane region" description="Helical" evidence="3">
    <location>
        <begin position="239"/>
        <end position="257"/>
    </location>
</feature>
<feature type="transmembrane region" description="Helical" evidence="3">
    <location>
        <begin position="6"/>
        <end position="28"/>
    </location>
</feature>